<keyword evidence="1" id="KW-0812">Transmembrane</keyword>
<protein>
    <submittedName>
        <fullName evidence="2">Uncharacterized protein</fullName>
    </submittedName>
</protein>
<proteinExistence type="predicted"/>
<feature type="transmembrane region" description="Helical" evidence="1">
    <location>
        <begin position="76"/>
        <end position="98"/>
    </location>
</feature>
<feature type="transmembrane region" description="Helical" evidence="1">
    <location>
        <begin position="6"/>
        <end position="29"/>
    </location>
</feature>
<sequence length="442" mass="49422">MNKVLITDTIVLNILYFLKAFCFPVQFCIKINPYSLICCRYVKMEGVLEAALFLCVFKVSCSSLLFLPAVIRSVSAVSLCCMCLLLFTDLAVTLFLFFVWITESWLILFQVSSDVIALRFLLFLSQVYGVVLMLTPPLIAVELMVHLLRSQENTELDKKDENTLSRTMGFLGCLLVWIVSGIHSSNNWKVGQISTETCLDRGSCLVNCLPGFFMTPTPGMEELSWIVPAMVVLLSLTGGLGLLKTKSAHRFTHSPENTPTQRGGRKGPVGLQLTPIWWPMLDKTANLYVSPSSGTQSKRTPDSCAVYRAGFVYNEERWFCLGNVALCSYQTGFADSFVRQQKLSTSRAPLLQSKTKPLVEIRSPEDCEMEHCDCKKTESVVNETLECQRKQSERENPCLGEEMFRGLVCGVLVCAFPTVFSGNVLLILNLETLVVHTMKLLS</sequence>
<dbReference type="EMBL" id="JAFHDT010000020">
    <property type="protein sequence ID" value="KAI7795015.1"/>
    <property type="molecule type" value="Genomic_DNA"/>
</dbReference>
<feature type="transmembrane region" description="Helical" evidence="1">
    <location>
        <begin position="50"/>
        <end position="70"/>
    </location>
</feature>
<accession>A0A9W7WDC0</accession>
<dbReference type="AlphaFoldDB" id="A0A9W7WDC0"/>
<dbReference type="Proteomes" id="UP001059041">
    <property type="component" value="Linkage Group LG20"/>
</dbReference>
<name>A0A9W7WDC0_TRIRA</name>
<feature type="transmembrane region" description="Helical" evidence="1">
    <location>
        <begin position="223"/>
        <end position="243"/>
    </location>
</feature>
<evidence type="ECO:0000313" key="2">
    <source>
        <dbReference type="EMBL" id="KAI7795015.1"/>
    </source>
</evidence>
<keyword evidence="1" id="KW-0472">Membrane</keyword>
<evidence type="ECO:0000313" key="3">
    <source>
        <dbReference type="Proteomes" id="UP001059041"/>
    </source>
</evidence>
<evidence type="ECO:0000256" key="1">
    <source>
        <dbReference type="SAM" id="Phobius"/>
    </source>
</evidence>
<comment type="caution">
    <text evidence="2">The sequence shown here is derived from an EMBL/GenBank/DDBJ whole genome shotgun (WGS) entry which is preliminary data.</text>
</comment>
<feature type="transmembrane region" description="Helical" evidence="1">
    <location>
        <begin position="404"/>
        <end position="428"/>
    </location>
</feature>
<reference evidence="2" key="1">
    <citation type="submission" date="2021-02" db="EMBL/GenBank/DDBJ databases">
        <title>Comparative genomics reveals that relaxation of natural selection precedes convergent phenotypic evolution of cavefish.</title>
        <authorList>
            <person name="Peng Z."/>
        </authorList>
    </citation>
    <scope>NUCLEOTIDE SEQUENCE</scope>
    <source>
        <tissue evidence="2">Muscle</tissue>
    </source>
</reference>
<organism evidence="2 3">
    <name type="scientific">Triplophysa rosa</name>
    <name type="common">Cave loach</name>
    <dbReference type="NCBI Taxonomy" id="992332"/>
    <lineage>
        <taxon>Eukaryota</taxon>
        <taxon>Metazoa</taxon>
        <taxon>Chordata</taxon>
        <taxon>Craniata</taxon>
        <taxon>Vertebrata</taxon>
        <taxon>Euteleostomi</taxon>
        <taxon>Actinopterygii</taxon>
        <taxon>Neopterygii</taxon>
        <taxon>Teleostei</taxon>
        <taxon>Ostariophysi</taxon>
        <taxon>Cypriniformes</taxon>
        <taxon>Nemacheilidae</taxon>
        <taxon>Triplophysa</taxon>
    </lineage>
</organism>
<keyword evidence="3" id="KW-1185">Reference proteome</keyword>
<gene>
    <name evidence="2" type="ORF">IRJ41_006767</name>
</gene>
<keyword evidence="1" id="KW-1133">Transmembrane helix</keyword>